<dbReference type="Proteomes" id="UP000730482">
    <property type="component" value="Unassembled WGS sequence"/>
</dbReference>
<feature type="signal peptide" evidence="1">
    <location>
        <begin position="1"/>
        <end position="24"/>
    </location>
</feature>
<evidence type="ECO:0000313" key="2">
    <source>
        <dbReference type="EMBL" id="MBS2547440.1"/>
    </source>
</evidence>
<reference evidence="2 3" key="1">
    <citation type="submission" date="2020-02" db="EMBL/GenBank/DDBJ databases">
        <title>Acidophilic actinobacteria isolated from forest soil.</title>
        <authorList>
            <person name="Golinska P."/>
        </authorList>
    </citation>
    <scope>NUCLEOTIDE SEQUENCE [LARGE SCALE GENOMIC DNA]</scope>
    <source>
        <strain evidence="2 3">NL8</strain>
    </source>
</reference>
<keyword evidence="1" id="KW-0732">Signal</keyword>
<keyword evidence="3" id="KW-1185">Reference proteome</keyword>
<sequence length="147" mass="15207">MRTGAALATLAVGASLLISAPAQASGGTLYQGDCASFSPAYGPGVCVWYGDYDTGAGGTYEYYSANDVDNVPAMHETLVSGNGGSDGAGLPVKNNVASAWNYGSPLASVFCVNSNYLGNRDRVNSSTSDYHLGNGLWHNEASLLFTY</sequence>
<name>A0ABS5KN10_9ACTN</name>
<accession>A0ABS5KN10</accession>
<dbReference type="EMBL" id="JAAFYZ010000028">
    <property type="protein sequence ID" value="MBS2547440.1"/>
    <property type="molecule type" value="Genomic_DNA"/>
</dbReference>
<organism evidence="2 3">
    <name type="scientific">Catenulispora pinistramenti</name>
    <dbReference type="NCBI Taxonomy" id="2705254"/>
    <lineage>
        <taxon>Bacteria</taxon>
        <taxon>Bacillati</taxon>
        <taxon>Actinomycetota</taxon>
        <taxon>Actinomycetes</taxon>
        <taxon>Catenulisporales</taxon>
        <taxon>Catenulisporaceae</taxon>
        <taxon>Catenulispora</taxon>
    </lineage>
</organism>
<evidence type="ECO:0000256" key="1">
    <source>
        <dbReference type="SAM" id="SignalP"/>
    </source>
</evidence>
<evidence type="ECO:0000313" key="3">
    <source>
        <dbReference type="Proteomes" id="UP000730482"/>
    </source>
</evidence>
<protein>
    <recommendedName>
        <fullName evidence="4">Peptidase inhibitor family I36</fullName>
    </recommendedName>
</protein>
<comment type="caution">
    <text evidence="2">The sequence shown here is derived from an EMBL/GenBank/DDBJ whole genome shotgun (WGS) entry which is preliminary data.</text>
</comment>
<feature type="chain" id="PRO_5047408743" description="Peptidase inhibitor family I36" evidence="1">
    <location>
        <begin position="25"/>
        <end position="147"/>
    </location>
</feature>
<evidence type="ECO:0008006" key="4">
    <source>
        <dbReference type="Google" id="ProtNLM"/>
    </source>
</evidence>
<proteinExistence type="predicted"/>
<dbReference type="RefSeq" id="WP_212009027.1">
    <property type="nucleotide sequence ID" value="NZ_JAAFYZ010000028.1"/>
</dbReference>
<gene>
    <name evidence="2" type="ORF">KGQ19_11210</name>
</gene>